<evidence type="ECO:0000256" key="1">
    <source>
        <dbReference type="ARBA" id="ARBA00004123"/>
    </source>
</evidence>
<keyword evidence="6" id="KW-0805">Transcription regulation</keyword>
<evidence type="ECO:0000256" key="7">
    <source>
        <dbReference type="ARBA" id="ARBA00023163"/>
    </source>
</evidence>
<gene>
    <name evidence="12" type="ORF">GSMUA_336280.1</name>
</gene>
<evidence type="ECO:0000256" key="8">
    <source>
        <dbReference type="ARBA" id="ARBA00023242"/>
    </source>
</evidence>
<keyword evidence="3" id="KW-0677">Repeat</keyword>
<evidence type="ECO:0000313" key="12">
    <source>
        <dbReference type="EMBL" id="CAG1830374.1"/>
    </source>
</evidence>
<evidence type="ECO:0000256" key="3">
    <source>
        <dbReference type="ARBA" id="ARBA00022737"/>
    </source>
</evidence>
<reference evidence="13" key="2">
    <citation type="submission" date="2021-05" db="UniProtKB">
        <authorList>
            <consortium name="EnsemblPlants"/>
        </authorList>
    </citation>
    <scope>IDENTIFICATION</scope>
    <source>
        <strain evidence="13">subsp. malaccensis</strain>
    </source>
</reference>
<dbReference type="Gramene" id="Ma08_t02430.1">
    <property type="protein sequence ID" value="Ma08_p02430.1"/>
    <property type="gene ID" value="Ma08_g02430"/>
</dbReference>
<evidence type="ECO:0000313" key="14">
    <source>
        <dbReference type="Proteomes" id="UP000012960"/>
    </source>
</evidence>
<dbReference type="InterPro" id="IPR036236">
    <property type="entry name" value="Znf_C2H2_sf"/>
</dbReference>
<feature type="region of interest" description="Disordered" evidence="10">
    <location>
        <begin position="64"/>
        <end position="100"/>
    </location>
</feature>
<name>A0A804K246_MUSAM</name>
<dbReference type="GO" id="GO:0008270">
    <property type="term" value="F:zinc ion binding"/>
    <property type="evidence" value="ECO:0007669"/>
    <property type="project" value="UniProtKB-KW"/>
</dbReference>
<keyword evidence="2" id="KW-0479">Metal-binding</keyword>
<accession>A0A804K246</accession>
<evidence type="ECO:0000256" key="2">
    <source>
        <dbReference type="ARBA" id="ARBA00022723"/>
    </source>
</evidence>
<dbReference type="EMBL" id="HG996472">
    <property type="protein sequence ID" value="CAG1830374.1"/>
    <property type="molecule type" value="Genomic_DNA"/>
</dbReference>
<dbReference type="PROSITE" id="PS00028">
    <property type="entry name" value="ZINC_FINGER_C2H2_1"/>
    <property type="match status" value="1"/>
</dbReference>
<dbReference type="Proteomes" id="UP000012960">
    <property type="component" value="Unplaced"/>
</dbReference>
<comment type="subcellular location">
    <subcellularLocation>
        <location evidence="1">Nucleus</location>
    </subcellularLocation>
</comment>
<evidence type="ECO:0000256" key="10">
    <source>
        <dbReference type="SAM" id="MobiDB-lite"/>
    </source>
</evidence>
<keyword evidence="14" id="KW-1185">Reference proteome</keyword>
<sequence length="100" mass="10752">MKRNRLGGGGGGGEMDSLKLAHVLMLLSRGGGGGRVEEKEHMAQPPSGRVFECKTCSRRFPSFQALGGHRAKHKKPRPVGDRHGQTQVGAAKPRVHECSI</sequence>
<proteinExistence type="predicted"/>
<keyword evidence="8" id="KW-0539">Nucleus</keyword>
<evidence type="ECO:0000313" key="13">
    <source>
        <dbReference type="EnsemblPlants" id="Ma08_p02430.1"/>
    </source>
</evidence>
<feature type="domain" description="C2H2-type" evidence="11">
    <location>
        <begin position="51"/>
        <end position="78"/>
    </location>
</feature>
<keyword evidence="5" id="KW-0862">Zinc</keyword>
<keyword evidence="7" id="KW-0804">Transcription</keyword>
<dbReference type="InterPro" id="IPR013087">
    <property type="entry name" value="Znf_C2H2_type"/>
</dbReference>
<dbReference type="SUPFAM" id="SSF57667">
    <property type="entry name" value="beta-beta-alpha zinc fingers"/>
    <property type="match status" value="1"/>
</dbReference>
<keyword evidence="4 9" id="KW-0863">Zinc-finger</keyword>
<organism evidence="13 14">
    <name type="scientific">Musa acuminata subsp. malaccensis</name>
    <name type="common">Wild banana</name>
    <name type="synonym">Musa malaccensis</name>
    <dbReference type="NCBI Taxonomy" id="214687"/>
    <lineage>
        <taxon>Eukaryota</taxon>
        <taxon>Viridiplantae</taxon>
        <taxon>Streptophyta</taxon>
        <taxon>Embryophyta</taxon>
        <taxon>Tracheophyta</taxon>
        <taxon>Spermatophyta</taxon>
        <taxon>Magnoliopsida</taxon>
        <taxon>Liliopsida</taxon>
        <taxon>Zingiberales</taxon>
        <taxon>Musaceae</taxon>
        <taxon>Musa</taxon>
    </lineage>
</organism>
<dbReference type="EnsemblPlants" id="Ma08_t02430.1">
    <property type="protein sequence ID" value="Ma08_p02430.1"/>
    <property type="gene ID" value="Ma08_g02430"/>
</dbReference>
<evidence type="ECO:0000259" key="11">
    <source>
        <dbReference type="PROSITE" id="PS50157"/>
    </source>
</evidence>
<dbReference type="PROSITE" id="PS50157">
    <property type="entry name" value="ZINC_FINGER_C2H2_2"/>
    <property type="match status" value="1"/>
</dbReference>
<dbReference type="InParanoid" id="A0A804K246"/>
<dbReference type="PANTHER" id="PTHR26374">
    <property type="entry name" value="ZINC FINGER PROTEIN ZAT5"/>
    <property type="match status" value="1"/>
</dbReference>
<evidence type="ECO:0000256" key="9">
    <source>
        <dbReference type="PROSITE-ProRule" id="PRU00042"/>
    </source>
</evidence>
<dbReference type="AlphaFoldDB" id="A0A804K246"/>
<reference evidence="12" key="1">
    <citation type="submission" date="2021-03" db="EMBL/GenBank/DDBJ databases">
        <authorList>
            <consortium name="Genoscope - CEA"/>
            <person name="William W."/>
        </authorList>
    </citation>
    <scope>NUCLEOTIDE SEQUENCE</scope>
    <source>
        <strain evidence="12">Doubled-haploid Pahang</strain>
    </source>
</reference>
<evidence type="ECO:0000256" key="6">
    <source>
        <dbReference type="ARBA" id="ARBA00023015"/>
    </source>
</evidence>
<dbReference type="Pfam" id="PF13912">
    <property type="entry name" value="zf-C2H2_6"/>
    <property type="match status" value="1"/>
</dbReference>
<dbReference type="PANTHER" id="PTHR26374:SF471">
    <property type="entry name" value="OS03G0279700 PROTEIN"/>
    <property type="match status" value="1"/>
</dbReference>
<protein>
    <submittedName>
        <fullName evidence="12">(wild Malaysian banana) hypothetical protein</fullName>
    </submittedName>
</protein>
<evidence type="ECO:0000256" key="5">
    <source>
        <dbReference type="ARBA" id="ARBA00022833"/>
    </source>
</evidence>
<dbReference type="GO" id="GO:0005634">
    <property type="term" value="C:nucleus"/>
    <property type="evidence" value="ECO:0007669"/>
    <property type="project" value="UniProtKB-SubCell"/>
</dbReference>
<evidence type="ECO:0000256" key="4">
    <source>
        <dbReference type="ARBA" id="ARBA00022771"/>
    </source>
</evidence>